<evidence type="ECO:0000256" key="5">
    <source>
        <dbReference type="ARBA" id="ARBA00022960"/>
    </source>
</evidence>
<keyword evidence="6 10" id="KW-0573">Peptidoglycan synthesis</keyword>
<keyword evidence="7 10" id="KW-0472">Membrane</keyword>
<keyword evidence="8 10" id="KW-0131">Cell cycle</keyword>
<feature type="binding site" evidence="10">
    <location>
        <position position="167"/>
    </location>
    <ligand>
        <name>UDP-N-acetyl-alpha-D-glucosamine</name>
        <dbReference type="ChEBI" id="CHEBI:57705"/>
    </ligand>
</feature>
<dbReference type="RefSeq" id="WP_093883191.1">
    <property type="nucleotide sequence ID" value="NZ_FOBS01000009.1"/>
</dbReference>
<keyword evidence="1 10" id="KW-1003">Cell membrane</keyword>
<dbReference type="InterPro" id="IPR007235">
    <property type="entry name" value="Glyco_trans_28_C"/>
</dbReference>
<organism evidence="13 14">
    <name type="scientific">Syntrophus gentianae</name>
    <dbReference type="NCBI Taxonomy" id="43775"/>
    <lineage>
        <taxon>Bacteria</taxon>
        <taxon>Pseudomonadati</taxon>
        <taxon>Thermodesulfobacteriota</taxon>
        <taxon>Syntrophia</taxon>
        <taxon>Syntrophales</taxon>
        <taxon>Syntrophaceae</taxon>
        <taxon>Syntrophus</taxon>
    </lineage>
</organism>
<evidence type="ECO:0000256" key="7">
    <source>
        <dbReference type="ARBA" id="ARBA00023136"/>
    </source>
</evidence>
<dbReference type="PANTHER" id="PTHR21015">
    <property type="entry name" value="UDP-N-ACETYLGLUCOSAMINE--N-ACETYLMURAMYL-(PENTAPEPTIDE) PYROPHOSPHORYL-UNDECAPRENOL N-ACETYLGLUCOSAMINE TRANSFERASE 1"/>
    <property type="match status" value="1"/>
</dbReference>
<gene>
    <name evidence="10" type="primary">murG</name>
    <name evidence="13" type="ORF">SAMN04489760_10972</name>
</gene>
<keyword evidence="9 10" id="KW-0961">Cell wall biogenesis/degradation</keyword>
<evidence type="ECO:0000256" key="10">
    <source>
        <dbReference type="HAMAP-Rule" id="MF_00033"/>
    </source>
</evidence>
<evidence type="ECO:0000256" key="1">
    <source>
        <dbReference type="ARBA" id="ARBA00022475"/>
    </source>
</evidence>
<dbReference type="GO" id="GO:0009252">
    <property type="term" value="P:peptidoglycan biosynthetic process"/>
    <property type="evidence" value="ECO:0007669"/>
    <property type="project" value="UniProtKB-UniRule"/>
</dbReference>
<comment type="pathway">
    <text evidence="10">Cell wall biogenesis; peptidoglycan biosynthesis.</text>
</comment>
<keyword evidence="14" id="KW-1185">Reference proteome</keyword>
<comment type="catalytic activity">
    <reaction evidence="10">
        <text>di-trans,octa-cis-undecaprenyl diphospho-N-acetyl-alpha-D-muramoyl-L-alanyl-D-glutamyl-meso-2,6-diaminopimeloyl-D-alanyl-D-alanine + UDP-N-acetyl-alpha-D-glucosamine = di-trans,octa-cis-undecaprenyl diphospho-[N-acetyl-alpha-D-glucosaminyl-(1-&gt;4)]-N-acetyl-alpha-D-muramoyl-L-alanyl-D-glutamyl-meso-2,6-diaminopimeloyl-D-alanyl-D-alanine + UDP + H(+)</text>
        <dbReference type="Rhea" id="RHEA:31227"/>
        <dbReference type="ChEBI" id="CHEBI:15378"/>
        <dbReference type="ChEBI" id="CHEBI:57705"/>
        <dbReference type="ChEBI" id="CHEBI:58223"/>
        <dbReference type="ChEBI" id="CHEBI:61387"/>
        <dbReference type="ChEBI" id="CHEBI:61388"/>
        <dbReference type="EC" id="2.4.1.227"/>
    </reaction>
</comment>
<protein>
    <recommendedName>
        <fullName evidence="10">UDP-N-acetylglucosamine--N-acetylmuramyl-(pentapeptide) pyrophosphoryl-undecaprenol N-acetylglucosamine transferase</fullName>
        <ecNumber evidence="10">2.4.1.227</ecNumber>
    </recommendedName>
    <alternativeName>
        <fullName evidence="10">Undecaprenyl-PP-MurNAc-pentapeptide-UDPGlcNAc GlcNAc transferase</fullName>
    </alternativeName>
</protein>
<dbReference type="CDD" id="cd03785">
    <property type="entry name" value="GT28_MurG"/>
    <property type="match status" value="1"/>
</dbReference>
<reference evidence="13 14" key="1">
    <citation type="submission" date="2016-10" db="EMBL/GenBank/DDBJ databases">
        <authorList>
            <person name="de Groot N.N."/>
        </authorList>
    </citation>
    <scope>NUCLEOTIDE SEQUENCE [LARGE SCALE GENOMIC DNA]</scope>
    <source>
        <strain evidence="13 14">DSM 8423</strain>
    </source>
</reference>
<evidence type="ECO:0000256" key="2">
    <source>
        <dbReference type="ARBA" id="ARBA00022618"/>
    </source>
</evidence>
<feature type="binding site" evidence="10">
    <location>
        <position position="247"/>
    </location>
    <ligand>
        <name>UDP-N-acetyl-alpha-D-glucosamine</name>
        <dbReference type="ChEBI" id="CHEBI:57705"/>
    </ligand>
</feature>
<proteinExistence type="inferred from homology"/>
<dbReference type="EMBL" id="FOBS01000009">
    <property type="protein sequence ID" value="SEM28993.1"/>
    <property type="molecule type" value="Genomic_DNA"/>
</dbReference>
<feature type="binding site" evidence="10">
    <location>
        <begin position="12"/>
        <end position="14"/>
    </location>
    <ligand>
        <name>UDP-N-acetyl-alpha-D-glucosamine</name>
        <dbReference type="ChEBI" id="CHEBI:57705"/>
    </ligand>
</feature>
<dbReference type="SUPFAM" id="SSF53756">
    <property type="entry name" value="UDP-Glycosyltransferase/glycogen phosphorylase"/>
    <property type="match status" value="1"/>
</dbReference>
<dbReference type="STRING" id="43775.SAMN04489760_10972"/>
<evidence type="ECO:0000256" key="6">
    <source>
        <dbReference type="ARBA" id="ARBA00022984"/>
    </source>
</evidence>
<dbReference type="OrthoDB" id="9808936at2"/>
<evidence type="ECO:0000256" key="8">
    <source>
        <dbReference type="ARBA" id="ARBA00023306"/>
    </source>
</evidence>
<dbReference type="GO" id="GO:0071555">
    <property type="term" value="P:cell wall organization"/>
    <property type="evidence" value="ECO:0007669"/>
    <property type="project" value="UniProtKB-KW"/>
</dbReference>
<name>A0A1H7X5J9_9BACT</name>
<dbReference type="Gene3D" id="3.40.50.2000">
    <property type="entry name" value="Glycogen Phosphorylase B"/>
    <property type="match status" value="2"/>
</dbReference>
<dbReference type="Pfam" id="PF04101">
    <property type="entry name" value="Glyco_tran_28_C"/>
    <property type="match status" value="1"/>
</dbReference>
<feature type="binding site" evidence="10">
    <location>
        <position position="192"/>
    </location>
    <ligand>
        <name>UDP-N-acetyl-alpha-D-glucosamine</name>
        <dbReference type="ChEBI" id="CHEBI:57705"/>
    </ligand>
</feature>
<evidence type="ECO:0000313" key="13">
    <source>
        <dbReference type="EMBL" id="SEM28993.1"/>
    </source>
</evidence>
<keyword evidence="5 10" id="KW-0133">Cell shape</keyword>
<evidence type="ECO:0000259" key="12">
    <source>
        <dbReference type="Pfam" id="PF04101"/>
    </source>
</evidence>
<dbReference type="InterPro" id="IPR006009">
    <property type="entry name" value="GlcNAc_MurG"/>
</dbReference>
<dbReference type="Pfam" id="PF03033">
    <property type="entry name" value="Glyco_transf_28"/>
    <property type="match status" value="1"/>
</dbReference>
<dbReference type="InterPro" id="IPR004276">
    <property type="entry name" value="GlycoTrans_28_N"/>
</dbReference>
<dbReference type="GO" id="GO:0005975">
    <property type="term" value="P:carbohydrate metabolic process"/>
    <property type="evidence" value="ECO:0007669"/>
    <property type="project" value="InterPro"/>
</dbReference>
<feature type="domain" description="Glycosyltransferase family 28 N-terminal" evidence="11">
    <location>
        <begin position="5"/>
        <end position="144"/>
    </location>
</feature>
<evidence type="ECO:0000256" key="4">
    <source>
        <dbReference type="ARBA" id="ARBA00022679"/>
    </source>
</evidence>
<comment type="caution">
    <text evidence="10">Lacks conserved residue(s) required for the propagation of feature annotation.</text>
</comment>
<dbReference type="GO" id="GO:0051991">
    <property type="term" value="F:UDP-N-acetyl-D-glucosamine:N-acetylmuramoyl-L-alanyl-D-glutamyl-meso-2,6-diaminopimelyl-D-alanyl-D-alanine-diphosphoundecaprenol 4-beta-N-acetylglucosaminlytransferase activity"/>
    <property type="evidence" value="ECO:0007669"/>
    <property type="project" value="RHEA"/>
</dbReference>
<evidence type="ECO:0000256" key="3">
    <source>
        <dbReference type="ARBA" id="ARBA00022676"/>
    </source>
</evidence>
<dbReference type="GO" id="GO:0005886">
    <property type="term" value="C:plasma membrane"/>
    <property type="evidence" value="ECO:0007669"/>
    <property type="project" value="UniProtKB-SubCell"/>
</dbReference>
<dbReference type="PANTHER" id="PTHR21015:SF22">
    <property type="entry name" value="GLYCOSYLTRANSFERASE"/>
    <property type="match status" value="1"/>
</dbReference>
<sequence length="361" mass="38589">MTVRVIIAGGGTGGHLFPGVAIAEEWLRRNEENRVLFIGTKRGIEKRVLKDLGFSLKLLNVEGIKGRGMIRSAMALLKLPGSLLQSMRILRSFRPDIVIGVGGYASGPAVVAARLMGIRTAITEQNSIPGLTNRLLGWFVDRIFLSFADGGKWFPAKKTQISGNPIRAAFFGGKPVIEKVSDRFSLLIFGGSQGAHAINSALQAALPFLKPLQGVLSIVHQTGEKDCESMSAAYAAQGFNARVVPFIRDMASAYEAADLLICRAGATSIAEITAMGKAAILIPFPYAIGDHQTENAKVLLKAGAAVMIPEKDLVGTRLADEIKNLHDHPSLLKDIAGRAANMGNIYAASDIVDTCLAMIKK</sequence>
<keyword evidence="2 10" id="KW-0132">Cell division</keyword>
<dbReference type="GO" id="GO:0008360">
    <property type="term" value="P:regulation of cell shape"/>
    <property type="evidence" value="ECO:0007669"/>
    <property type="project" value="UniProtKB-KW"/>
</dbReference>
<feature type="binding site" evidence="10">
    <location>
        <position position="292"/>
    </location>
    <ligand>
        <name>UDP-N-acetyl-alpha-D-glucosamine</name>
        <dbReference type="ChEBI" id="CHEBI:57705"/>
    </ligand>
</feature>
<dbReference type="GO" id="GO:0050511">
    <property type="term" value="F:undecaprenyldiphospho-muramoylpentapeptide beta-N-acetylglucosaminyltransferase activity"/>
    <property type="evidence" value="ECO:0007669"/>
    <property type="project" value="UniProtKB-UniRule"/>
</dbReference>
<keyword evidence="4 10" id="KW-0808">Transferase</keyword>
<evidence type="ECO:0000259" key="11">
    <source>
        <dbReference type="Pfam" id="PF03033"/>
    </source>
</evidence>
<evidence type="ECO:0000313" key="14">
    <source>
        <dbReference type="Proteomes" id="UP000198744"/>
    </source>
</evidence>
<feature type="domain" description="Glycosyl transferase family 28 C-terminal" evidence="12">
    <location>
        <begin position="186"/>
        <end position="330"/>
    </location>
</feature>
<comment type="subcellular location">
    <subcellularLocation>
        <location evidence="10">Cell membrane</location>
        <topology evidence="10">Peripheral membrane protein</topology>
        <orientation evidence="10">Cytoplasmic side</orientation>
    </subcellularLocation>
</comment>
<dbReference type="EC" id="2.4.1.227" evidence="10"/>
<dbReference type="UniPathway" id="UPA00219"/>
<dbReference type="GO" id="GO:0051301">
    <property type="term" value="P:cell division"/>
    <property type="evidence" value="ECO:0007669"/>
    <property type="project" value="UniProtKB-KW"/>
</dbReference>
<feature type="binding site" evidence="10">
    <location>
        <position position="126"/>
    </location>
    <ligand>
        <name>UDP-N-acetyl-alpha-D-glucosamine</name>
        <dbReference type="ChEBI" id="CHEBI:57705"/>
    </ligand>
</feature>
<dbReference type="AlphaFoldDB" id="A0A1H7X5J9"/>
<dbReference type="NCBIfam" id="TIGR01133">
    <property type="entry name" value="murG"/>
    <property type="match status" value="1"/>
</dbReference>
<dbReference type="HAMAP" id="MF_00033">
    <property type="entry name" value="MurG"/>
    <property type="match status" value="1"/>
</dbReference>
<dbReference type="Proteomes" id="UP000198744">
    <property type="component" value="Unassembled WGS sequence"/>
</dbReference>
<accession>A0A1H7X5J9</accession>
<comment type="function">
    <text evidence="10">Cell wall formation. Catalyzes the transfer of a GlcNAc subunit on undecaprenyl-pyrophosphoryl-MurNAc-pentapeptide (lipid intermediate I) to form undecaprenyl-pyrophosphoryl-MurNAc-(pentapeptide)GlcNAc (lipid intermediate II).</text>
</comment>
<comment type="similarity">
    <text evidence="10">Belongs to the glycosyltransferase 28 family. MurG subfamily.</text>
</comment>
<evidence type="ECO:0000256" key="9">
    <source>
        <dbReference type="ARBA" id="ARBA00023316"/>
    </source>
</evidence>
<keyword evidence="3 10" id="KW-0328">Glycosyltransferase</keyword>